<keyword evidence="1" id="KW-0805">Transcription regulation</keyword>
<gene>
    <name evidence="6" type="ORF">ESP51_02655</name>
</gene>
<dbReference type="SUPFAM" id="SSF46689">
    <property type="entry name" value="Homeodomain-like"/>
    <property type="match status" value="1"/>
</dbReference>
<evidence type="ECO:0000313" key="7">
    <source>
        <dbReference type="Proteomes" id="UP000293865"/>
    </source>
</evidence>
<keyword evidence="2 4" id="KW-0238">DNA-binding</keyword>
<keyword evidence="3" id="KW-0804">Transcription</keyword>
<dbReference type="InterPro" id="IPR009057">
    <property type="entry name" value="Homeodomain-like_sf"/>
</dbReference>
<dbReference type="Pfam" id="PF00440">
    <property type="entry name" value="TetR_N"/>
    <property type="match status" value="1"/>
</dbReference>
<dbReference type="InterPro" id="IPR050109">
    <property type="entry name" value="HTH-type_TetR-like_transc_reg"/>
</dbReference>
<dbReference type="PRINTS" id="PR00455">
    <property type="entry name" value="HTHTETR"/>
</dbReference>
<name>A0A4Q2L506_9MICO</name>
<proteinExistence type="predicted"/>
<protein>
    <submittedName>
        <fullName evidence="6">TetR/AcrR family transcriptional regulator</fullName>
    </submittedName>
</protein>
<dbReference type="Gene3D" id="1.10.357.10">
    <property type="entry name" value="Tetracycline Repressor, domain 2"/>
    <property type="match status" value="2"/>
</dbReference>
<organism evidence="6 7">
    <name type="scientific">Agromyces albus</name>
    <dbReference type="NCBI Taxonomy" id="205332"/>
    <lineage>
        <taxon>Bacteria</taxon>
        <taxon>Bacillati</taxon>
        <taxon>Actinomycetota</taxon>
        <taxon>Actinomycetes</taxon>
        <taxon>Micrococcales</taxon>
        <taxon>Microbacteriaceae</taxon>
        <taxon>Agromyces</taxon>
    </lineage>
</organism>
<reference evidence="6 7" key="1">
    <citation type="submission" date="2019-01" db="EMBL/GenBank/DDBJ databases">
        <title>Agromyces.</title>
        <authorList>
            <person name="Li J."/>
        </authorList>
    </citation>
    <scope>NUCLEOTIDE SEQUENCE [LARGE SCALE GENOMIC DNA]</scope>
    <source>
        <strain evidence="6 7">DSM 15934</strain>
    </source>
</reference>
<dbReference type="PROSITE" id="PS50977">
    <property type="entry name" value="HTH_TETR_2"/>
    <property type="match status" value="1"/>
</dbReference>
<accession>A0A4Q2L506</accession>
<feature type="DNA-binding region" description="H-T-H motif" evidence="4">
    <location>
        <begin position="24"/>
        <end position="43"/>
    </location>
</feature>
<evidence type="ECO:0000256" key="4">
    <source>
        <dbReference type="PROSITE-ProRule" id="PRU00335"/>
    </source>
</evidence>
<sequence length="206" mass="21659">MSTRERILDAAAEVMSERGIAATTTRAIARAAECSEALLYKYFEDKQQIFLAVLMERMPTPGGPSGPAGKGGTGGADGAGPSAPLADVLADLVQRMFEFFVASFPMAVSIFGSPELLAEHRESVRARGYGPEGAITMAVAQLAREQQGGRIRVDADLDSATSVLVGFAFHQAFLALFDGRQSLPADAVPRAVAVALPYLEPVGDDA</sequence>
<comment type="caution">
    <text evidence="6">The sequence shown here is derived from an EMBL/GenBank/DDBJ whole genome shotgun (WGS) entry which is preliminary data.</text>
</comment>
<dbReference type="GO" id="GO:0000976">
    <property type="term" value="F:transcription cis-regulatory region binding"/>
    <property type="evidence" value="ECO:0007669"/>
    <property type="project" value="TreeGrafter"/>
</dbReference>
<dbReference type="PANTHER" id="PTHR30055:SF234">
    <property type="entry name" value="HTH-TYPE TRANSCRIPTIONAL REGULATOR BETI"/>
    <property type="match status" value="1"/>
</dbReference>
<dbReference type="EMBL" id="SDPN01000003">
    <property type="protein sequence ID" value="RXZ72719.1"/>
    <property type="molecule type" value="Genomic_DNA"/>
</dbReference>
<evidence type="ECO:0000256" key="1">
    <source>
        <dbReference type="ARBA" id="ARBA00023015"/>
    </source>
</evidence>
<keyword evidence="7" id="KW-1185">Reference proteome</keyword>
<evidence type="ECO:0000256" key="2">
    <source>
        <dbReference type="ARBA" id="ARBA00023125"/>
    </source>
</evidence>
<feature type="domain" description="HTH tetR-type" evidence="5">
    <location>
        <begin position="1"/>
        <end position="61"/>
    </location>
</feature>
<dbReference type="InterPro" id="IPR001647">
    <property type="entry name" value="HTH_TetR"/>
</dbReference>
<evidence type="ECO:0000259" key="5">
    <source>
        <dbReference type="PROSITE" id="PS50977"/>
    </source>
</evidence>
<dbReference type="OrthoDB" id="3472897at2"/>
<evidence type="ECO:0000256" key="3">
    <source>
        <dbReference type="ARBA" id="ARBA00023163"/>
    </source>
</evidence>
<evidence type="ECO:0000313" key="6">
    <source>
        <dbReference type="EMBL" id="RXZ72719.1"/>
    </source>
</evidence>
<dbReference type="AlphaFoldDB" id="A0A4Q2L506"/>
<dbReference type="PANTHER" id="PTHR30055">
    <property type="entry name" value="HTH-TYPE TRANSCRIPTIONAL REGULATOR RUTR"/>
    <property type="match status" value="1"/>
</dbReference>
<dbReference type="GO" id="GO:0003700">
    <property type="term" value="F:DNA-binding transcription factor activity"/>
    <property type="evidence" value="ECO:0007669"/>
    <property type="project" value="TreeGrafter"/>
</dbReference>
<dbReference type="RefSeq" id="WP_129519341.1">
    <property type="nucleotide sequence ID" value="NZ_SDPN01000003.1"/>
</dbReference>
<dbReference type="Proteomes" id="UP000293865">
    <property type="component" value="Unassembled WGS sequence"/>
</dbReference>